<dbReference type="Proteomes" id="UP000245839">
    <property type="component" value="Unassembled WGS sequence"/>
</dbReference>
<dbReference type="RefSeq" id="WP_109564392.1">
    <property type="nucleotide sequence ID" value="NZ_QGDJ01000004.1"/>
</dbReference>
<evidence type="ECO:0000313" key="4">
    <source>
        <dbReference type="Proteomes" id="UP000251571"/>
    </source>
</evidence>
<evidence type="ECO:0008006" key="5">
    <source>
        <dbReference type="Google" id="ProtNLM"/>
    </source>
</evidence>
<dbReference type="AlphaFoldDB" id="A0A2Y9C0C7"/>
<name>A0A2Y9C0C7_9RHOB</name>
<evidence type="ECO:0000313" key="3">
    <source>
        <dbReference type="Proteomes" id="UP000245839"/>
    </source>
</evidence>
<sequence length="160" mass="18096">MTDAVAIYQNYLDTVCDLLWRGQYEEICEHMVFPNAIIMLDAMAEDISREQMLENLKSLHDSLLRQGAQSFYRLCQTAQVDPLDPSRILGTHRSYVLRGGTYVVPPYDNRLLLVQTEGRWRAAKLQTLARNSTIAGLSPAGRWKVPVDGGNPSHFEGTKK</sequence>
<accession>A0A2Y9C0C7</accession>
<dbReference type="Proteomes" id="UP000251571">
    <property type="component" value="Unassembled WGS sequence"/>
</dbReference>
<evidence type="ECO:0000313" key="2">
    <source>
        <dbReference type="EMBL" id="SSA45952.1"/>
    </source>
</evidence>
<dbReference type="EMBL" id="UETC01000004">
    <property type="protein sequence ID" value="SSA45952.1"/>
    <property type="molecule type" value="Genomic_DNA"/>
</dbReference>
<proteinExistence type="predicted"/>
<dbReference type="EMBL" id="QGDJ01000004">
    <property type="protein sequence ID" value="PWJ19290.1"/>
    <property type="molecule type" value="Genomic_DNA"/>
</dbReference>
<keyword evidence="3" id="KW-1185">Reference proteome</keyword>
<protein>
    <recommendedName>
        <fullName evidence="5">SnoaL-like domain-containing protein</fullName>
    </recommendedName>
</protein>
<dbReference type="OrthoDB" id="7717972at2"/>
<reference evidence="2 4" key="1">
    <citation type="submission" date="2016-10" db="EMBL/GenBank/DDBJ databases">
        <authorList>
            <person name="Cai Z."/>
        </authorList>
    </citation>
    <scope>NUCLEOTIDE SEQUENCE [LARGE SCALE GENOMIC DNA]</scope>
    <source>
        <strain evidence="2 4">DSM 25227</strain>
    </source>
</reference>
<reference evidence="1 3" key="2">
    <citation type="submission" date="2018-03" db="EMBL/GenBank/DDBJ databases">
        <title>Genomic Encyclopedia of Archaeal and Bacterial Type Strains, Phase II (KMG-II): from individual species to whole genera.</title>
        <authorList>
            <person name="Goeker M."/>
        </authorList>
    </citation>
    <scope>NUCLEOTIDE SEQUENCE [LARGE SCALE GENOMIC DNA]</scope>
    <source>
        <strain evidence="1 3">DSM 25227</strain>
    </source>
</reference>
<organism evidence="2 4">
    <name type="scientific">Jannaschia seohaensis</name>
    <dbReference type="NCBI Taxonomy" id="475081"/>
    <lineage>
        <taxon>Bacteria</taxon>
        <taxon>Pseudomonadati</taxon>
        <taxon>Pseudomonadota</taxon>
        <taxon>Alphaproteobacteria</taxon>
        <taxon>Rhodobacterales</taxon>
        <taxon>Roseobacteraceae</taxon>
        <taxon>Jannaschia</taxon>
    </lineage>
</organism>
<gene>
    <name evidence="1" type="ORF">BCF38_104224</name>
    <name evidence="2" type="ORF">SAMN05421539_104224</name>
</gene>
<evidence type="ECO:0000313" key="1">
    <source>
        <dbReference type="EMBL" id="PWJ19290.1"/>
    </source>
</evidence>